<dbReference type="GO" id="GO:0016758">
    <property type="term" value="F:hexosyltransferase activity"/>
    <property type="evidence" value="ECO:0007669"/>
    <property type="project" value="InterPro"/>
</dbReference>
<evidence type="ECO:0000313" key="8">
    <source>
        <dbReference type="EMBL" id="GAG12639.1"/>
    </source>
</evidence>
<evidence type="ECO:0000256" key="4">
    <source>
        <dbReference type="ARBA" id="ARBA00022692"/>
    </source>
</evidence>
<keyword evidence="4 7" id="KW-0812">Transmembrane</keyword>
<protein>
    <recommendedName>
        <fullName evidence="9">DUF2029 domain-containing protein</fullName>
    </recommendedName>
</protein>
<keyword evidence="2" id="KW-1003">Cell membrane</keyword>
<name>X0V3C9_9ZZZZ</name>
<sequence>LLSATGRSPLWASLYWWNPLVLKELFNSAHMEAVLLPLVLMALLLAARGRQVFASTSLAFAAGAKIWPVLFLPLILRPLTEQKRSLVAALVIFGGLILLWATPVLLGGLDADSGFAAYLAKWKTSSALFPVLERVLATLLNAVNLPDVPSGWVTRILIALVLGGLALALSIKPLRDANDLMGRASILVAALVLLSPAQFPWYAVWFAPFLAFRPWFGFLLLTVTAPLYYMYFYFAAVGEPQVFKQYVIWIIWVPVWAALVLEAVRKRR</sequence>
<feature type="transmembrane region" description="Helical" evidence="7">
    <location>
        <begin position="183"/>
        <end position="203"/>
    </location>
</feature>
<feature type="transmembrane region" description="Helical" evidence="7">
    <location>
        <begin position="25"/>
        <end position="46"/>
    </location>
</feature>
<evidence type="ECO:0000256" key="2">
    <source>
        <dbReference type="ARBA" id="ARBA00022475"/>
    </source>
</evidence>
<evidence type="ECO:0000256" key="3">
    <source>
        <dbReference type="ARBA" id="ARBA00022679"/>
    </source>
</evidence>
<evidence type="ECO:0000256" key="1">
    <source>
        <dbReference type="ARBA" id="ARBA00004651"/>
    </source>
</evidence>
<gene>
    <name evidence="8" type="ORF">S01H1_39427</name>
</gene>
<dbReference type="GO" id="GO:0005886">
    <property type="term" value="C:plasma membrane"/>
    <property type="evidence" value="ECO:0007669"/>
    <property type="project" value="UniProtKB-SubCell"/>
</dbReference>
<evidence type="ECO:0000256" key="7">
    <source>
        <dbReference type="SAM" id="Phobius"/>
    </source>
</evidence>
<comment type="caution">
    <text evidence="8">The sequence shown here is derived from an EMBL/GenBank/DDBJ whole genome shotgun (WGS) entry which is preliminary data.</text>
</comment>
<feature type="non-terminal residue" evidence="8">
    <location>
        <position position="268"/>
    </location>
</feature>
<feature type="transmembrane region" description="Helical" evidence="7">
    <location>
        <begin position="85"/>
        <end position="106"/>
    </location>
</feature>
<keyword evidence="5 7" id="KW-1133">Transmembrane helix</keyword>
<dbReference type="InterPro" id="IPR018584">
    <property type="entry name" value="GT87"/>
</dbReference>
<dbReference type="Pfam" id="PF09594">
    <property type="entry name" value="GT87"/>
    <property type="match status" value="1"/>
</dbReference>
<comment type="subcellular location">
    <subcellularLocation>
        <location evidence="1">Cell membrane</location>
        <topology evidence="1">Multi-pass membrane protein</topology>
    </subcellularLocation>
</comment>
<dbReference type="EMBL" id="BARS01024877">
    <property type="protein sequence ID" value="GAG12639.1"/>
    <property type="molecule type" value="Genomic_DNA"/>
</dbReference>
<evidence type="ECO:0000256" key="5">
    <source>
        <dbReference type="ARBA" id="ARBA00022989"/>
    </source>
</evidence>
<feature type="transmembrane region" description="Helical" evidence="7">
    <location>
        <begin position="58"/>
        <end position="79"/>
    </location>
</feature>
<evidence type="ECO:0008006" key="9">
    <source>
        <dbReference type="Google" id="ProtNLM"/>
    </source>
</evidence>
<accession>X0V3C9</accession>
<keyword evidence="3" id="KW-0808">Transferase</keyword>
<feature type="non-terminal residue" evidence="8">
    <location>
        <position position="1"/>
    </location>
</feature>
<dbReference type="AlphaFoldDB" id="X0V3C9"/>
<feature type="transmembrane region" description="Helical" evidence="7">
    <location>
        <begin position="246"/>
        <end position="264"/>
    </location>
</feature>
<feature type="transmembrane region" description="Helical" evidence="7">
    <location>
        <begin position="215"/>
        <end position="234"/>
    </location>
</feature>
<keyword evidence="6 7" id="KW-0472">Membrane</keyword>
<reference evidence="8" key="1">
    <citation type="journal article" date="2014" name="Front. Microbiol.">
        <title>High frequency of phylogenetically diverse reductive dehalogenase-homologous genes in deep subseafloor sedimentary metagenomes.</title>
        <authorList>
            <person name="Kawai M."/>
            <person name="Futagami T."/>
            <person name="Toyoda A."/>
            <person name="Takaki Y."/>
            <person name="Nishi S."/>
            <person name="Hori S."/>
            <person name="Arai W."/>
            <person name="Tsubouchi T."/>
            <person name="Morono Y."/>
            <person name="Uchiyama I."/>
            <person name="Ito T."/>
            <person name="Fujiyama A."/>
            <person name="Inagaki F."/>
            <person name="Takami H."/>
        </authorList>
    </citation>
    <scope>NUCLEOTIDE SEQUENCE</scope>
    <source>
        <strain evidence="8">Expedition CK06-06</strain>
    </source>
</reference>
<feature type="transmembrane region" description="Helical" evidence="7">
    <location>
        <begin position="152"/>
        <end position="171"/>
    </location>
</feature>
<organism evidence="8">
    <name type="scientific">marine sediment metagenome</name>
    <dbReference type="NCBI Taxonomy" id="412755"/>
    <lineage>
        <taxon>unclassified sequences</taxon>
        <taxon>metagenomes</taxon>
        <taxon>ecological metagenomes</taxon>
    </lineage>
</organism>
<evidence type="ECO:0000256" key="6">
    <source>
        <dbReference type="ARBA" id="ARBA00023136"/>
    </source>
</evidence>
<proteinExistence type="predicted"/>